<dbReference type="Pfam" id="PF00293">
    <property type="entry name" value="NUDIX"/>
    <property type="match status" value="1"/>
</dbReference>
<dbReference type="SUPFAM" id="SSF55811">
    <property type="entry name" value="Nudix"/>
    <property type="match status" value="1"/>
</dbReference>
<keyword evidence="5" id="KW-0460">Magnesium</keyword>
<dbReference type="PANTHER" id="PTHR43758">
    <property type="entry name" value="7,8-DIHYDRO-8-OXOGUANINE TRIPHOSPHATASE"/>
    <property type="match status" value="1"/>
</dbReference>
<sequence>MITTLCYLEKDEKYLMLHRTKKENDINKGKWLGIGGKLEAGETPEECLKREVQEETGYELNSYEFRGLVIFNYNDDEPLFMYLYTSSDFSGNQHECDEGNLKWIRKKEIFDLKLWEGDKIFLELLFKNTPFFYLTLNYENDNLLSSKLEFKEKYSCFEVFVPENYVEKIVENLQKYNLLTEGFYADVYSTIDGIGHWKTLEGGNPFDGEVGKASVANEKIMKFRVKKDFQELAYYLIKEVHPYETPVINVFEMEV</sequence>
<evidence type="ECO:0000256" key="5">
    <source>
        <dbReference type="ARBA" id="ARBA00022842"/>
    </source>
</evidence>
<accession>A0A133ZZ61</accession>
<dbReference type="SUPFAM" id="SSF102705">
    <property type="entry name" value="NIF3 (NGG1p interacting factor 3)-like"/>
    <property type="match status" value="1"/>
</dbReference>
<dbReference type="Proteomes" id="UP000070483">
    <property type="component" value="Unassembled WGS sequence"/>
</dbReference>
<dbReference type="PATRIC" id="fig|157687.3.peg.1981"/>
<dbReference type="PRINTS" id="PR01402">
    <property type="entry name" value="MUTATORMUTX"/>
</dbReference>
<evidence type="ECO:0000256" key="1">
    <source>
        <dbReference type="ARBA" id="ARBA00001946"/>
    </source>
</evidence>
<proteinExistence type="inferred from homology"/>
<comment type="cofactor">
    <cofactor evidence="1">
        <name>Mg(2+)</name>
        <dbReference type="ChEBI" id="CHEBI:18420"/>
    </cofactor>
</comment>
<dbReference type="OrthoDB" id="9804563at2"/>
<keyword evidence="3" id="KW-0479">Metal-binding</keyword>
<dbReference type="GO" id="GO:0005737">
    <property type="term" value="C:cytoplasm"/>
    <property type="evidence" value="ECO:0007669"/>
    <property type="project" value="TreeGrafter"/>
</dbReference>
<comment type="caution">
    <text evidence="8">The sequence shown here is derived from an EMBL/GenBank/DDBJ whole genome shotgun (WGS) entry which is preliminary data.</text>
</comment>
<organism evidence="8 9">
    <name type="scientific">Leptotrichia wadei</name>
    <dbReference type="NCBI Taxonomy" id="157687"/>
    <lineage>
        <taxon>Bacteria</taxon>
        <taxon>Fusobacteriati</taxon>
        <taxon>Fusobacteriota</taxon>
        <taxon>Fusobacteriia</taxon>
        <taxon>Fusobacteriales</taxon>
        <taxon>Leptotrichiaceae</taxon>
        <taxon>Leptotrichia</taxon>
    </lineage>
</organism>
<dbReference type="InterPro" id="IPR015867">
    <property type="entry name" value="N-reg_PII/ATP_PRibTrfase_C"/>
</dbReference>
<dbReference type="InterPro" id="IPR020476">
    <property type="entry name" value="Nudix_hydrolase"/>
</dbReference>
<dbReference type="GO" id="GO:0008413">
    <property type="term" value="F:8-oxo-7,8-dihydroguanosine triphosphate pyrophosphatase activity"/>
    <property type="evidence" value="ECO:0007669"/>
    <property type="project" value="InterPro"/>
</dbReference>
<dbReference type="Gene3D" id="3.30.70.120">
    <property type="match status" value="1"/>
</dbReference>
<dbReference type="PRINTS" id="PR00502">
    <property type="entry name" value="NUDIXFAMILY"/>
</dbReference>
<evidence type="ECO:0000313" key="8">
    <source>
        <dbReference type="EMBL" id="KXB60723.1"/>
    </source>
</evidence>
<dbReference type="GO" id="GO:0046872">
    <property type="term" value="F:metal ion binding"/>
    <property type="evidence" value="ECO:0007669"/>
    <property type="project" value="UniProtKB-KW"/>
</dbReference>
<dbReference type="PANTHER" id="PTHR43758:SF2">
    <property type="entry name" value="OXIDIZED PURINE NUCLEOSIDE TRIPHOSPHATE HYDROLASE"/>
    <property type="match status" value="1"/>
</dbReference>
<dbReference type="AlphaFoldDB" id="A0A133ZZ61"/>
<dbReference type="STRING" id="157687.HMPREF3180_01981"/>
<dbReference type="InterPro" id="IPR036069">
    <property type="entry name" value="DUF34/NIF3_sf"/>
</dbReference>
<keyword evidence="4 6" id="KW-0378">Hydrolase</keyword>
<dbReference type="InterPro" id="IPR015797">
    <property type="entry name" value="NUDIX_hydrolase-like_dom_sf"/>
</dbReference>
<dbReference type="PROSITE" id="PS00893">
    <property type="entry name" value="NUDIX_BOX"/>
    <property type="match status" value="1"/>
</dbReference>
<dbReference type="InterPro" id="IPR003562">
    <property type="entry name" value="Mutator_MutX_prot"/>
</dbReference>
<comment type="similarity">
    <text evidence="2 6">Belongs to the Nudix hydrolase family.</text>
</comment>
<evidence type="ECO:0000256" key="4">
    <source>
        <dbReference type="ARBA" id="ARBA00022801"/>
    </source>
</evidence>
<gene>
    <name evidence="8" type="ORF">HMPREF3180_01981</name>
</gene>
<keyword evidence="9" id="KW-1185">Reference proteome</keyword>
<evidence type="ECO:0000256" key="6">
    <source>
        <dbReference type="RuleBase" id="RU003476"/>
    </source>
</evidence>
<evidence type="ECO:0000313" key="9">
    <source>
        <dbReference type="Proteomes" id="UP000070483"/>
    </source>
</evidence>
<dbReference type="GO" id="GO:0006281">
    <property type="term" value="P:DNA repair"/>
    <property type="evidence" value="ECO:0007669"/>
    <property type="project" value="InterPro"/>
</dbReference>
<name>A0A133ZZ61_9FUSO</name>
<evidence type="ECO:0000259" key="7">
    <source>
        <dbReference type="PROSITE" id="PS51462"/>
    </source>
</evidence>
<evidence type="ECO:0000256" key="3">
    <source>
        <dbReference type="ARBA" id="ARBA00022723"/>
    </source>
</evidence>
<dbReference type="InterPro" id="IPR020084">
    <property type="entry name" value="NUDIX_hydrolase_CS"/>
</dbReference>
<dbReference type="RefSeq" id="WP_060918516.1">
    <property type="nucleotide sequence ID" value="NZ_KQ960109.1"/>
</dbReference>
<dbReference type="PROSITE" id="PS51462">
    <property type="entry name" value="NUDIX"/>
    <property type="match status" value="1"/>
</dbReference>
<dbReference type="Gene3D" id="3.90.79.10">
    <property type="entry name" value="Nucleoside Triphosphate Pyrophosphohydrolase"/>
    <property type="match status" value="1"/>
</dbReference>
<dbReference type="EMBL" id="LSDD01000150">
    <property type="protein sequence ID" value="KXB60723.1"/>
    <property type="molecule type" value="Genomic_DNA"/>
</dbReference>
<dbReference type="InterPro" id="IPR000086">
    <property type="entry name" value="NUDIX_hydrolase_dom"/>
</dbReference>
<evidence type="ECO:0000256" key="2">
    <source>
        <dbReference type="ARBA" id="ARBA00005582"/>
    </source>
</evidence>
<feature type="domain" description="Nudix hydrolase" evidence="7">
    <location>
        <begin position="1"/>
        <end position="127"/>
    </location>
</feature>
<protein>
    <submittedName>
        <fullName evidence="8">Hydrolase, NUDIX family</fullName>
    </submittedName>
</protein>
<reference evidence="9" key="1">
    <citation type="submission" date="2016-01" db="EMBL/GenBank/DDBJ databases">
        <authorList>
            <person name="Mitreva M."/>
            <person name="Pepin K.H."/>
            <person name="Mihindukulasuriya K.A."/>
            <person name="Fulton R."/>
            <person name="Fronick C."/>
            <person name="O'Laughlin M."/>
            <person name="Miner T."/>
            <person name="Herter B."/>
            <person name="Rosa B.A."/>
            <person name="Cordes M."/>
            <person name="Tomlinson C."/>
            <person name="Wollam A."/>
            <person name="Palsikar V.B."/>
            <person name="Mardis E.R."/>
            <person name="Wilson R.K."/>
        </authorList>
    </citation>
    <scope>NUCLEOTIDE SEQUENCE [LARGE SCALE GENOMIC DNA]</scope>
    <source>
        <strain evidence="9">KA00185</strain>
    </source>
</reference>
<dbReference type="CDD" id="cd18886">
    <property type="entry name" value="NUDIX_MutT_Nudt1"/>
    <property type="match status" value="1"/>
</dbReference>